<dbReference type="Pfam" id="PF13639">
    <property type="entry name" value="zf-RING_2"/>
    <property type="match status" value="1"/>
</dbReference>
<keyword evidence="2" id="KW-1133">Transmembrane helix</keyword>
<accession>R0GPP3</accession>
<keyword evidence="1" id="KW-0863">Zinc-finger</keyword>
<dbReference type="eggNOG" id="KOG0800">
    <property type="taxonomic scope" value="Eukaryota"/>
</dbReference>
<dbReference type="Proteomes" id="UP000029121">
    <property type="component" value="Unassembled WGS sequence"/>
</dbReference>
<evidence type="ECO:0000259" key="3">
    <source>
        <dbReference type="PROSITE" id="PS50089"/>
    </source>
</evidence>
<reference evidence="5" key="1">
    <citation type="journal article" date="2013" name="Nat. Genet.">
        <title>The Capsella rubella genome and the genomic consequences of rapid mating system evolution.</title>
        <authorList>
            <person name="Slotte T."/>
            <person name="Hazzouri K.M."/>
            <person name="Agren J.A."/>
            <person name="Koenig D."/>
            <person name="Maumus F."/>
            <person name="Guo Y.L."/>
            <person name="Steige K."/>
            <person name="Platts A.E."/>
            <person name="Escobar J.S."/>
            <person name="Newman L.K."/>
            <person name="Wang W."/>
            <person name="Mandakova T."/>
            <person name="Vello E."/>
            <person name="Smith L.M."/>
            <person name="Henz S.R."/>
            <person name="Steffen J."/>
            <person name="Takuno S."/>
            <person name="Brandvain Y."/>
            <person name="Coop G."/>
            <person name="Andolfatto P."/>
            <person name="Hu T.T."/>
            <person name="Blanchette M."/>
            <person name="Clark R.M."/>
            <person name="Quesneville H."/>
            <person name="Nordborg M."/>
            <person name="Gaut B.S."/>
            <person name="Lysak M.A."/>
            <person name="Jenkins J."/>
            <person name="Grimwood J."/>
            <person name="Chapman J."/>
            <person name="Prochnik S."/>
            <person name="Shu S."/>
            <person name="Rokhsar D."/>
            <person name="Schmutz J."/>
            <person name="Weigel D."/>
            <person name="Wright S.I."/>
        </authorList>
    </citation>
    <scope>NUCLEOTIDE SEQUENCE [LARGE SCALE GENOMIC DNA]</scope>
    <source>
        <strain evidence="5">cv. Monte Gargano</strain>
    </source>
</reference>
<keyword evidence="2" id="KW-0812">Transmembrane</keyword>
<organism evidence="4 5">
    <name type="scientific">Capsella rubella</name>
    <dbReference type="NCBI Taxonomy" id="81985"/>
    <lineage>
        <taxon>Eukaryota</taxon>
        <taxon>Viridiplantae</taxon>
        <taxon>Streptophyta</taxon>
        <taxon>Embryophyta</taxon>
        <taxon>Tracheophyta</taxon>
        <taxon>Spermatophyta</taxon>
        <taxon>Magnoliopsida</taxon>
        <taxon>eudicotyledons</taxon>
        <taxon>Gunneridae</taxon>
        <taxon>Pentapetalae</taxon>
        <taxon>rosids</taxon>
        <taxon>malvids</taxon>
        <taxon>Brassicales</taxon>
        <taxon>Brassicaceae</taxon>
        <taxon>Camelineae</taxon>
        <taxon>Capsella</taxon>
    </lineage>
</organism>
<dbReference type="PANTHER" id="PTHR46719">
    <property type="entry name" value="TRANSCRIPTION FACTOR C2H2 FAMILY-RELATED"/>
    <property type="match status" value="1"/>
</dbReference>
<dbReference type="InterPro" id="IPR013083">
    <property type="entry name" value="Znf_RING/FYVE/PHD"/>
</dbReference>
<dbReference type="Gene3D" id="3.30.40.10">
    <property type="entry name" value="Zinc/RING finger domain, C3HC4 (zinc finger)"/>
    <property type="match status" value="1"/>
</dbReference>
<evidence type="ECO:0000313" key="5">
    <source>
        <dbReference type="Proteomes" id="UP000029121"/>
    </source>
</evidence>
<proteinExistence type="predicted"/>
<keyword evidence="5" id="KW-1185">Reference proteome</keyword>
<dbReference type="GO" id="GO:0008270">
    <property type="term" value="F:zinc ion binding"/>
    <property type="evidence" value="ECO:0007669"/>
    <property type="project" value="UniProtKB-KW"/>
</dbReference>
<dbReference type="PROSITE" id="PS50089">
    <property type="entry name" value="ZF_RING_2"/>
    <property type="match status" value="1"/>
</dbReference>
<feature type="domain" description="RING-type" evidence="3">
    <location>
        <begin position="63"/>
        <end position="86"/>
    </location>
</feature>
<dbReference type="EMBL" id="KB870805">
    <property type="protein sequence ID" value="EOA37756.1"/>
    <property type="molecule type" value="Genomic_DNA"/>
</dbReference>
<keyword evidence="1" id="KW-0479">Metal-binding</keyword>
<dbReference type="PANTHER" id="PTHR46719:SF6">
    <property type="entry name" value="RING-H2 FINGER PROTEIN ATL70"/>
    <property type="match status" value="1"/>
</dbReference>
<dbReference type="InterPro" id="IPR045899">
    <property type="entry name" value="ATL71-like"/>
</dbReference>
<protein>
    <recommendedName>
        <fullName evidence="3">RING-type domain-containing protein</fullName>
    </recommendedName>
</protein>
<dbReference type="InterPro" id="IPR001841">
    <property type="entry name" value="Znf_RING"/>
</dbReference>
<evidence type="ECO:0000313" key="4">
    <source>
        <dbReference type="EMBL" id="EOA37756.1"/>
    </source>
</evidence>
<sequence>MTSPPPPPFFDVSPAAAATNMPDLTIVGFLKSPESFPLYLLIALIVYIVQLRYCDVVRVLPQCGHEFHAICIDEWFQLGSTCPSCRSIPVIYHHFECSDP</sequence>
<name>R0GPP3_9BRAS</name>
<dbReference type="AlphaFoldDB" id="R0GPP3"/>
<keyword evidence="1" id="KW-0862">Zinc</keyword>
<evidence type="ECO:0000256" key="2">
    <source>
        <dbReference type="SAM" id="Phobius"/>
    </source>
</evidence>
<gene>
    <name evidence="4" type="ORF">CARUB_v10012593mg</name>
</gene>
<evidence type="ECO:0000256" key="1">
    <source>
        <dbReference type="PROSITE-ProRule" id="PRU00175"/>
    </source>
</evidence>
<feature type="transmembrane region" description="Helical" evidence="2">
    <location>
        <begin position="36"/>
        <end position="54"/>
    </location>
</feature>
<keyword evidence="2" id="KW-0472">Membrane</keyword>
<dbReference type="SUPFAM" id="SSF57850">
    <property type="entry name" value="RING/U-box"/>
    <property type="match status" value="1"/>
</dbReference>